<evidence type="ECO:0000256" key="7">
    <source>
        <dbReference type="RuleBase" id="RU000304"/>
    </source>
</evidence>
<evidence type="ECO:0000256" key="2">
    <source>
        <dbReference type="ARBA" id="ARBA00022741"/>
    </source>
</evidence>
<sequence>VAIFYPQNLPPYKEKGLVTSMQQPCVRIPTRIQVDGLVLRIRQILGSGAFGVVYKAVDEEEPWKIYALKEVLCLNASQFHNAVREVQILKQLSHENVISQIGVDHLHDAQGLHMLILTEFCVGGNLNERLHRPSSDETNERWIRKISSAVAYLHSHDIVHLDLKADNVLLTATSDIKLADFGLPQKFIAVKQFVEYGDDGSGMMSYIQNYIDSRVGPPHWVAPEFFHRRYNKKADAFSLGTLIFGILERDFIIYRGRAYYGAYVSIPQADFRGHFRLGRVCRVGIGFAMATYDPNITIQFSRARAQGSSALQRIALNAMQYNKDRRPSAAEIYNRVRCIQQWNAP</sequence>
<keyword evidence="10" id="KW-1185">Reference proteome</keyword>
<dbReference type="SUPFAM" id="SSF56112">
    <property type="entry name" value="Protein kinase-like (PK-like)"/>
    <property type="match status" value="1"/>
</dbReference>
<keyword evidence="3" id="KW-0418">Kinase</keyword>
<evidence type="ECO:0000256" key="6">
    <source>
        <dbReference type="PROSITE-ProRule" id="PRU10141"/>
    </source>
</evidence>
<evidence type="ECO:0000256" key="5">
    <source>
        <dbReference type="ARBA" id="ARBA00037982"/>
    </source>
</evidence>
<dbReference type="PROSITE" id="PS50011">
    <property type="entry name" value="PROTEIN_KINASE_DOM"/>
    <property type="match status" value="1"/>
</dbReference>
<dbReference type="PANTHER" id="PTHR11042">
    <property type="entry name" value="EUKARYOTIC TRANSLATION INITIATION FACTOR 2-ALPHA KINASE EIF2-ALPHA KINASE -RELATED"/>
    <property type="match status" value="1"/>
</dbReference>
<dbReference type="SMART" id="SM00220">
    <property type="entry name" value="S_TKc"/>
    <property type="match status" value="1"/>
</dbReference>
<dbReference type="EMBL" id="CALNXI010003027">
    <property type="protein sequence ID" value="CAH3191881.1"/>
    <property type="molecule type" value="Genomic_DNA"/>
</dbReference>
<evidence type="ECO:0000256" key="4">
    <source>
        <dbReference type="ARBA" id="ARBA00022840"/>
    </source>
</evidence>
<evidence type="ECO:0000259" key="8">
    <source>
        <dbReference type="PROSITE" id="PS50011"/>
    </source>
</evidence>
<feature type="domain" description="Protein kinase" evidence="8">
    <location>
        <begin position="39"/>
        <end position="343"/>
    </location>
</feature>
<dbReference type="InterPro" id="IPR017441">
    <property type="entry name" value="Protein_kinase_ATP_BS"/>
</dbReference>
<dbReference type="Gene3D" id="3.30.200.20">
    <property type="entry name" value="Phosphorylase Kinase, domain 1"/>
    <property type="match status" value="1"/>
</dbReference>
<dbReference type="PANTHER" id="PTHR11042:SF190">
    <property type="entry name" value="MITOSIS INHIBITOR PROTEIN KINASE MIK1"/>
    <property type="match status" value="1"/>
</dbReference>
<organism evidence="9 10">
    <name type="scientific">Porites evermanni</name>
    <dbReference type="NCBI Taxonomy" id="104178"/>
    <lineage>
        <taxon>Eukaryota</taxon>
        <taxon>Metazoa</taxon>
        <taxon>Cnidaria</taxon>
        <taxon>Anthozoa</taxon>
        <taxon>Hexacorallia</taxon>
        <taxon>Scleractinia</taxon>
        <taxon>Fungiina</taxon>
        <taxon>Poritidae</taxon>
        <taxon>Porites</taxon>
    </lineage>
</organism>
<gene>
    <name evidence="9" type="ORF">PEVE_00022819</name>
</gene>
<dbReference type="PROSITE" id="PS00108">
    <property type="entry name" value="PROTEIN_KINASE_ST"/>
    <property type="match status" value="1"/>
</dbReference>
<dbReference type="Gene3D" id="1.10.510.10">
    <property type="entry name" value="Transferase(Phosphotransferase) domain 1"/>
    <property type="match status" value="1"/>
</dbReference>
<dbReference type="InterPro" id="IPR011009">
    <property type="entry name" value="Kinase-like_dom_sf"/>
</dbReference>
<keyword evidence="7" id="KW-0723">Serine/threonine-protein kinase</keyword>
<comment type="caution">
    <text evidence="9">The sequence shown here is derived from an EMBL/GenBank/DDBJ whole genome shotgun (WGS) entry which is preliminary data.</text>
</comment>
<dbReference type="InterPro" id="IPR050339">
    <property type="entry name" value="CC_SR_Kinase"/>
</dbReference>
<comment type="similarity">
    <text evidence="5">Belongs to the protein kinase superfamily. Ser/Thr protein kinase family. GCN2 subfamily.</text>
</comment>
<evidence type="ECO:0000256" key="1">
    <source>
        <dbReference type="ARBA" id="ARBA00022679"/>
    </source>
</evidence>
<evidence type="ECO:0000256" key="3">
    <source>
        <dbReference type="ARBA" id="ARBA00022777"/>
    </source>
</evidence>
<protein>
    <recommendedName>
        <fullName evidence="8">Protein kinase domain-containing protein</fullName>
    </recommendedName>
</protein>
<feature type="non-terminal residue" evidence="9">
    <location>
        <position position="1"/>
    </location>
</feature>
<dbReference type="InterPro" id="IPR008271">
    <property type="entry name" value="Ser/Thr_kinase_AS"/>
</dbReference>
<proteinExistence type="inferred from homology"/>
<keyword evidence="4 6" id="KW-0067">ATP-binding</keyword>
<accession>A0ABN8SLN4</accession>
<dbReference type="Pfam" id="PF00069">
    <property type="entry name" value="Pkinase"/>
    <property type="match status" value="1"/>
</dbReference>
<reference evidence="9 10" key="1">
    <citation type="submission" date="2022-05" db="EMBL/GenBank/DDBJ databases">
        <authorList>
            <consortium name="Genoscope - CEA"/>
            <person name="William W."/>
        </authorList>
    </citation>
    <scope>NUCLEOTIDE SEQUENCE [LARGE SCALE GENOMIC DNA]</scope>
</reference>
<evidence type="ECO:0000313" key="9">
    <source>
        <dbReference type="EMBL" id="CAH3191881.1"/>
    </source>
</evidence>
<evidence type="ECO:0000313" key="10">
    <source>
        <dbReference type="Proteomes" id="UP001159427"/>
    </source>
</evidence>
<feature type="binding site" evidence="6">
    <location>
        <position position="69"/>
    </location>
    <ligand>
        <name>ATP</name>
        <dbReference type="ChEBI" id="CHEBI:30616"/>
    </ligand>
</feature>
<dbReference type="PROSITE" id="PS00107">
    <property type="entry name" value="PROTEIN_KINASE_ATP"/>
    <property type="match status" value="1"/>
</dbReference>
<keyword evidence="2 6" id="KW-0547">Nucleotide-binding</keyword>
<name>A0ABN8SLN4_9CNID</name>
<dbReference type="Proteomes" id="UP001159427">
    <property type="component" value="Unassembled WGS sequence"/>
</dbReference>
<keyword evidence="1" id="KW-0808">Transferase</keyword>
<dbReference type="InterPro" id="IPR000719">
    <property type="entry name" value="Prot_kinase_dom"/>
</dbReference>